<dbReference type="Proteomes" id="UP000095286">
    <property type="component" value="Unplaced"/>
</dbReference>
<evidence type="ECO:0000313" key="2">
    <source>
        <dbReference type="WBParaSite" id="RSKR_0000862300.1"/>
    </source>
</evidence>
<dbReference type="WBParaSite" id="RSKR_0000862300.1">
    <property type="protein sequence ID" value="RSKR_0000862300.1"/>
    <property type="gene ID" value="RSKR_0000862300"/>
</dbReference>
<accession>A0AC35U957</accession>
<protein>
    <submittedName>
        <fullName evidence="2">Elongin-A</fullName>
    </submittedName>
</protein>
<sequence length="507" mass="58180">MDPDTESKVERKIHKYKELLADEATLDKDFYLEKLSKLPINTHLILKTKIGKFLKKWTDRQEGDVQNAGKETLDKWREMVLDTQAKEKELKRKAEAARESEREDVEESSRYSHHRRSRSPPQKRRIVEEPKARREENSYKRHREENGSCIQNEDINYRQRADTSRRRTDECRLKSTHPSAAPKARSPQSAARTNPPKTESPSKPYVDHYAIAMNKARKQKSQEEALKITPVIAKPKFVSQREASKVSRTTAEILRDRVKPTEKQESRKFLNPVTAQKSTPVSEEVLKLARHNSDGFVILSIKDKTAMYAGKPKNFGKRVNGKFPKLLDLCTIAIKKNMKSLVDITNIPFVVIEPLFEKAVPEDLVRLEKYNDDYTKKSLDAVWKRICNEKPEFFRHQKRESWKQTYYRSLKDEEDAADDLAQKILARKVQNSAPVRKTEVIELKGLGAHGGAKFGNNSSGFGGRPRDTFGSAAGSSRTRNSAPKGTGPKVGFLMDKVKRAFGNRYKK</sequence>
<name>A0AC35U957_9BILA</name>
<evidence type="ECO:0000313" key="1">
    <source>
        <dbReference type="Proteomes" id="UP000095286"/>
    </source>
</evidence>
<organism evidence="1 2">
    <name type="scientific">Rhabditophanes sp. KR3021</name>
    <dbReference type="NCBI Taxonomy" id="114890"/>
    <lineage>
        <taxon>Eukaryota</taxon>
        <taxon>Metazoa</taxon>
        <taxon>Ecdysozoa</taxon>
        <taxon>Nematoda</taxon>
        <taxon>Chromadorea</taxon>
        <taxon>Rhabditida</taxon>
        <taxon>Tylenchina</taxon>
        <taxon>Panagrolaimomorpha</taxon>
        <taxon>Strongyloidoidea</taxon>
        <taxon>Alloionematidae</taxon>
        <taxon>Rhabditophanes</taxon>
    </lineage>
</organism>
<reference evidence="2" key="1">
    <citation type="submission" date="2016-11" db="UniProtKB">
        <authorList>
            <consortium name="WormBaseParasite"/>
        </authorList>
    </citation>
    <scope>IDENTIFICATION</scope>
    <source>
        <strain evidence="2">KR3021</strain>
    </source>
</reference>
<proteinExistence type="predicted"/>